<evidence type="ECO:0000313" key="2">
    <source>
        <dbReference type="EMBL" id="MFC5727297.1"/>
    </source>
</evidence>
<dbReference type="InterPro" id="IPR000073">
    <property type="entry name" value="AB_hydrolase_1"/>
</dbReference>
<dbReference type="PANTHER" id="PTHR42977">
    <property type="entry name" value="HYDROLASE-RELATED"/>
    <property type="match status" value="1"/>
</dbReference>
<dbReference type="Pfam" id="PF00561">
    <property type="entry name" value="Abhydrolase_1"/>
    <property type="match status" value="1"/>
</dbReference>
<protein>
    <submittedName>
        <fullName evidence="2">Alpha/beta fold hydrolase</fullName>
    </submittedName>
</protein>
<dbReference type="GO" id="GO:0016787">
    <property type="term" value="F:hydrolase activity"/>
    <property type="evidence" value="ECO:0007669"/>
    <property type="project" value="UniProtKB-KW"/>
</dbReference>
<dbReference type="Gene3D" id="3.40.50.1820">
    <property type="entry name" value="alpha/beta hydrolase"/>
    <property type="match status" value="1"/>
</dbReference>
<organism evidence="2 3">
    <name type="scientific">Nocardioides vastitatis</name>
    <dbReference type="NCBI Taxonomy" id="2568655"/>
    <lineage>
        <taxon>Bacteria</taxon>
        <taxon>Bacillati</taxon>
        <taxon>Actinomycetota</taxon>
        <taxon>Actinomycetes</taxon>
        <taxon>Propionibacteriales</taxon>
        <taxon>Nocardioidaceae</taxon>
        <taxon>Nocardioides</taxon>
    </lineage>
</organism>
<dbReference type="InterPro" id="IPR000639">
    <property type="entry name" value="Epox_hydrolase-like"/>
</dbReference>
<keyword evidence="3" id="KW-1185">Reference proteome</keyword>
<feature type="domain" description="AB hydrolase-1" evidence="1">
    <location>
        <begin position="24"/>
        <end position="263"/>
    </location>
</feature>
<proteinExistence type="predicted"/>
<comment type="caution">
    <text evidence="2">The sequence shown here is derived from an EMBL/GenBank/DDBJ whole genome shotgun (WGS) entry which is preliminary data.</text>
</comment>
<dbReference type="EMBL" id="JBHSNS010000001">
    <property type="protein sequence ID" value="MFC5727297.1"/>
    <property type="molecule type" value="Genomic_DNA"/>
</dbReference>
<dbReference type="PANTHER" id="PTHR42977:SF1">
    <property type="entry name" value="BLR6576 PROTEIN"/>
    <property type="match status" value="1"/>
</dbReference>
<dbReference type="SUPFAM" id="SSF53474">
    <property type="entry name" value="alpha/beta-Hydrolases"/>
    <property type="match status" value="1"/>
</dbReference>
<name>A0ABW0ZB89_9ACTN</name>
<gene>
    <name evidence="2" type="ORF">ACFPQB_00090</name>
</gene>
<sequence>MTTVSRFATINGNRVHYVDEGSGPTLLMLHGNPTSSLVWQGVIDRLSSSFRCVAPDYPGFGRSTAGEGYTYTVREHAAVVAGLVEQLDLRDYVLAMQDWGGPIGITAAAQDPARVRGLVIANTWAWPVNGDPRFEIASRLMGGPLGRLAITRLNMFVNVMLPLGHRLRKLTDDEMQAYRDAMATPTARRAASVLPAAILGERQLLEETEEAVARFADRRSLIVWADKDVAFQERELERWRRLLPASTVVPVPGAGHFVQSDAPEAVAAAIRSSFA</sequence>
<evidence type="ECO:0000259" key="1">
    <source>
        <dbReference type="Pfam" id="PF00561"/>
    </source>
</evidence>
<dbReference type="Proteomes" id="UP001596072">
    <property type="component" value="Unassembled WGS sequence"/>
</dbReference>
<accession>A0ABW0ZB89</accession>
<dbReference type="PRINTS" id="PR00412">
    <property type="entry name" value="EPOXHYDRLASE"/>
</dbReference>
<reference evidence="3" key="1">
    <citation type="journal article" date="2019" name="Int. J. Syst. Evol. Microbiol.">
        <title>The Global Catalogue of Microorganisms (GCM) 10K type strain sequencing project: providing services to taxonomists for standard genome sequencing and annotation.</title>
        <authorList>
            <consortium name="The Broad Institute Genomics Platform"/>
            <consortium name="The Broad Institute Genome Sequencing Center for Infectious Disease"/>
            <person name="Wu L."/>
            <person name="Ma J."/>
        </authorList>
    </citation>
    <scope>NUCLEOTIDE SEQUENCE [LARGE SCALE GENOMIC DNA]</scope>
    <source>
        <strain evidence="3">YIM 94188</strain>
    </source>
</reference>
<evidence type="ECO:0000313" key="3">
    <source>
        <dbReference type="Proteomes" id="UP001596072"/>
    </source>
</evidence>
<dbReference type="InterPro" id="IPR051340">
    <property type="entry name" value="Haloalkane_dehalogenase"/>
</dbReference>
<dbReference type="InterPro" id="IPR029058">
    <property type="entry name" value="AB_hydrolase_fold"/>
</dbReference>
<dbReference type="RefSeq" id="WP_136435884.1">
    <property type="nucleotide sequence ID" value="NZ_JBHSNS010000001.1"/>
</dbReference>
<keyword evidence="2" id="KW-0378">Hydrolase</keyword>